<dbReference type="AlphaFoldDB" id="A0AAE0Y7W8"/>
<gene>
    <name evidence="2" type="ORF">RRG08_009725</name>
</gene>
<protein>
    <submittedName>
        <fullName evidence="2">Uncharacterized protein</fullName>
    </submittedName>
</protein>
<name>A0AAE0Y7W8_9GAST</name>
<dbReference type="Proteomes" id="UP001283361">
    <property type="component" value="Unassembled WGS sequence"/>
</dbReference>
<sequence length="90" mass="10503">MDRGHYQSWTGSDHKSTGPEPSDNCNALIKFSRKRLSQQERTIYSLRDCGYRCRRNISVLPVSPRWSACRHRGLRARPGVQEDRLWAIMV</sequence>
<dbReference type="EMBL" id="JAWDGP010006717">
    <property type="protein sequence ID" value="KAK3736357.1"/>
    <property type="molecule type" value="Genomic_DNA"/>
</dbReference>
<comment type="caution">
    <text evidence="2">The sequence shown here is derived from an EMBL/GenBank/DDBJ whole genome shotgun (WGS) entry which is preliminary data.</text>
</comment>
<proteinExistence type="predicted"/>
<evidence type="ECO:0000256" key="1">
    <source>
        <dbReference type="SAM" id="MobiDB-lite"/>
    </source>
</evidence>
<keyword evidence="3" id="KW-1185">Reference proteome</keyword>
<reference evidence="2" key="1">
    <citation type="journal article" date="2023" name="G3 (Bethesda)">
        <title>A reference genome for the long-term kleptoplast-retaining sea slug Elysia crispata morphotype clarki.</title>
        <authorList>
            <person name="Eastman K.E."/>
            <person name="Pendleton A.L."/>
            <person name="Shaikh M.A."/>
            <person name="Suttiyut T."/>
            <person name="Ogas R."/>
            <person name="Tomko P."/>
            <person name="Gavelis G."/>
            <person name="Widhalm J.R."/>
            <person name="Wisecaver J.H."/>
        </authorList>
    </citation>
    <scope>NUCLEOTIDE SEQUENCE</scope>
    <source>
        <strain evidence="2">ECLA1</strain>
    </source>
</reference>
<feature type="region of interest" description="Disordered" evidence="1">
    <location>
        <begin position="1"/>
        <end position="24"/>
    </location>
</feature>
<organism evidence="2 3">
    <name type="scientific">Elysia crispata</name>
    <name type="common">lettuce slug</name>
    <dbReference type="NCBI Taxonomy" id="231223"/>
    <lineage>
        <taxon>Eukaryota</taxon>
        <taxon>Metazoa</taxon>
        <taxon>Spiralia</taxon>
        <taxon>Lophotrochozoa</taxon>
        <taxon>Mollusca</taxon>
        <taxon>Gastropoda</taxon>
        <taxon>Heterobranchia</taxon>
        <taxon>Euthyneura</taxon>
        <taxon>Panpulmonata</taxon>
        <taxon>Sacoglossa</taxon>
        <taxon>Placobranchoidea</taxon>
        <taxon>Plakobranchidae</taxon>
        <taxon>Elysia</taxon>
    </lineage>
</organism>
<evidence type="ECO:0000313" key="2">
    <source>
        <dbReference type="EMBL" id="KAK3736357.1"/>
    </source>
</evidence>
<accession>A0AAE0Y7W8</accession>
<evidence type="ECO:0000313" key="3">
    <source>
        <dbReference type="Proteomes" id="UP001283361"/>
    </source>
</evidence>